<dbReference type="CDD" id="cd18873">
    <property type="entry name" value="NUDIX_NadM_like"/>
    <property type="match status" value="1"/>
</dbReference>
<feature type="domain" description="Nudix hydrolase" evidence="2">
    <location>
        <begin position="8"/>
        <end position="142"/>
    </location>
</feature>
<dbReference type="PANTHER" id="PTHR43736">
    <property type="entry name" value="ADP-RIBOSE PYROPHOSPHATASE"/>
    <property type="match status" value="1"/>
</dbReference>
<sequence length="142" mass="16345">MSYNYEYPRPAVTVDVILVTEDSIPEILLIQRKNNPYQNLWALPGGFLDMDEDLETAAKRELQEETSVDGVEIKQFKSYGAPDRDPRGRTVSVVYYAFVKEKPKAVAMDDAKDASWFKISNLPELAFDHQLILEEFKKEILK</sequence>
<comment type="caution">
    <text evidence="3">The sequence shown here is derived from an EMBL/GenBank/DDBJ whole genome shotgun (WGS) entry which is preliminary data.</text>
</comment>
<proteinExistence type="predicted"/>
<name>A0AAE3M2S1_9BACT</name>
<dbReference type="EMBL" id="JAPDPJ010000005">
    <property type="protein sequence ID" value="MCW3785695.1"/>
    <property type="molecule type" value="Genomic_DNA"/>
</dbReference>
<accession>A0AAE3M2S1</accession>
<dbReference type="AlphaFoldDB" id="A0AAE3M2S1"/>
<keyword evidence="1 3" id="KW-0378">Hydrolase</keyword>
<dbReference type="RefSeq" id="WP_301189267.1">
    <property type="nucleotide sequence ID" value="NZ_JAPDPJ010000005.1"/>
</dbReference>
<dbReference type="Pfam" id="PF00293">
    <property type="entry name" value="NUDIX"/>
    <property type="match status" value="1"/>
</dbReference>
<protein>
    <submittedName>
        <fullName evidence="3">NUDIX hydrolase</fullName>
    </submittedName>
</protein>
<evidence type="ECO:0000256" key="1">
    <source>
        <dbReference type="ARBA" id="ARBA00022801"/>
    </source>
</evidence>
<dbReference type="GO" id="GO:0016787">
    <property type="term" value="F:hydrolase activity"/>
    <property type="evidence" value="ECO:0007669"/>
    <property type="project" value="UniProtKB-KW"/>
</dbReference>
<dbReference type="InterPro" id="IPR000086">
    <property type="entry name" value="NUDIX_hydrolase_dom"/>
</dbReference>
<keyword evidence="4" id="KW-1185">Reference proteome</keyword>
<dbReference type="PRINTS" id="PR00502">
    <property type="entry name" value="NUDIXFAMILY"/>
</dbReference>
<dbReference type="InterPro" id="IPR015797">
    <property type="entry name" value="NUDIX_hydrolase-like_dom_sf"/>
</dbReference>
<reference evidence="3" key="1">
    <citation type="submission" date="2022-10" db="EMBL/GenBank/DDBJ databases">
        <authorList>
            <person name="Yu W.X."/>
        </authorList>
    </citation>
    <scope>NUCLEOTIDE SEQUENCE</scope>
    <source>
        <strain evidence="3">AAT</strain>
    </source>
</reference>
<dbReference type="SUPFAM" id="SSF55811">
    <property type="entry name" value="Nudix"/>
    <property type="match status" value="1"/>
</dbReference>
<evidence type="ECO:0000313" key="4">
    <source>
        <dbReference type="Proteomes" id="UP001209229"/>
    </source>
</evidence>
<organism evidence="3 4">
    <name type="scientific">Plebeiibacterium sediminum</name>
    <dbReference type="NCBI Taxonomy" id="2992112"/>
    <lineage>
        <taxon>Bacteria</taxon>
        <taxon>Pseudomonadati</taxon>
        <taxon>Bacteroidota</taxon>
        <taxon>Bacteroidia</taxon>
        <taxon>Marinilabiliales</taxon>
        <taxon>Marinilabiliaceae</taxon>
        <taxon>Plebeiibacterium</taxon>
    </lineage>
</organism>
<dbReference type="Proteomes" id="UP001209229">
    <property type="component" value="Unassembled WGS sequence"/>
</dbReference>
<evidence type="ECO:0000259" key="2">
    <source>
        <dbReference type="PROSITE" id="PS51462"/>
    </source>
</evidence>
<dbReference type="PROSITE" id="PS51462">
    <property type="entry name" value="NUDIX"/>
    <property type="match status" value="1"/>
</dbReference>
<evidence type="ECO:0000313" key="3">
    <source>
        <dbReference type="EMBL" id="MCW3785695.1"/>
    </source>
</evidence>
<dbReference type="PANTHER" id="PTHR43736:SF5">
    <property type="entry name" value="NUDIX HYDROLASE DOMAIN-CONTAINING PROTEIN"/>
    <property type="match status" value="1"/>
</dbReference>
<gene>
    <name evidence="3" type="ORF">OM075_04415</name>
</gene>
<dbReference type="Gene3D" id="3.90.79.10">
    <property type="entry name" value="Nucleoside Triphosphate Pyrophosphohydrolase"/>
    <property type="match status" value="1"/>
</dbReference>
<dbReference type="InterPro" id="IPR020476">
    <property type="entry name" value="Nudix_hydrolase"/>
</dbReference>